<dbReference type="EMBL" id="CAJNOK010065881">
    <property type="protein sequence ID" value="CAF1650242.1"/>
    <property type="molecule type" value="Genomic_DNA"/>
</dbReference>
<feature type="compositionally biased region" description="Acidic residues" evidence="1">
    <location>
        <begin position="76"/>
        <end position="86"/>
    </location>
</feature>
<dbReference type="Proteomes" id="UP000682733">
    <property type="component" value="Unassembled WGS sequence"/>
</dbReference>
<reference evidence="3" key="1">
    <citation type="submission" date="2021-02" db="EMBL/GenBank/DDBJ databases">
        <authorList>
            <person name="Nowell W R."/>
        </authorList>
    </citation>
    <scope>NUCLEOTIDE SEQUENCE</scope>
</reference>
<evidence type="ECO:0000313" key="3">
    <source>
        <dbReference type="EMBL" id="CAF4496779.1"/>
    </source>
</evidence>
<feature type="region of interest" description="Disordered" evidence="1">
    <location>
        <begin position="56"/>
        <end position="86"/>
    </location>
</feature>
<dbReference type="AlphaFoldDB" id="A0A8S2XJ01"/>
<accession>A0A8S2XJ01</accession>
<proteinExistence type="predicted"/>
<feature type="region of interest" description="Disordered" evidence="1">
    <location>
        <begin position="1"/>
        <end position="27"/>
    </location>
</feature>
<evidence type="ECO:0000313" key="2">
    <source>
        <dbReference type="EMBL" id="CAF1650242.1"/>
    </source>
</evidence>
<feature type="non-terminal residue" evidence="3">
    <location>
        <position position="1"/>
    </location>
</feature>
<evidence type="ECO:0000256" key="1">
    <source>
        <dbReference type="SAM" id="MobiDB-lite"/>
    </source>
</evidence>
<dbReference type="EMBL" id="CAJOBA010094165">
    <property type="protein sequence ID" value="CAF4496779.1"/>
    <property type="molecule type" value="Genomic_DNA"/>
</dbReference>
<sequence length="86" mass="9722">KSSSSTLPTITKITQSNRLADKEEKSNEKISNNNYLEIGTKKVDYSQIVAQNNLKRTNRVQQKKTGNIDRENSTDFIDDPDVPPLV</sequence>
<evidence type="ECO:0000313" key="4">
    <source>
        <dbReference type="Proteomes" id="UP000682733"/>
    </source>
</evidence>
<dbReference type="Proteomes" id="UP000677228">
    <property type="component" value="Unassembled WGS sequence"/>
</dbReference>
<feature type="compositionally biased region" description="Polar residues" evidence="1">
    <location>
        <begin position="1"/>
        <end position="18"/>
    </location>
</feature>
<name>A0A8S2XJ01_9BILA</name>
<organism evidence="3 4">
    <name type="scientific">Didymodactylos carnosus</name>
    <dbReference type="NCBI Taxonomy" id="1234261"/>
    <lineage>
        <taxon>Eukaryota</taxon>
        <taxon>Metazoa</taxon>
        <taxon>Spiralia</taxon>
        <taxon>Gnathifera</taxon>
        <taxon>Rotifera</taxon>
        <taxon>Eurotatoria</taxon>
        <taxon>Bdelloidea</taxon>
        <taxon>Philodinida</taxon>
        <taxon>Philodinidae</taxon>
        <taxon>Didymodactylos</taxon>
    </lineage>
</organism>
<comment type="caution">
    <text evidence="3">The sequence shown here is derived from an EMBL/GenBank/DDBJ whole genome shotgun (WGS) entry which is preliminary data.</text>
</comment>
<protein>
    <submittedName>
        <fullName evidence="3">Uncharacterized protein</fullName>
    </submittedName>
</protein>
<gene>
    <name evidence="2" type="ORF">OVA965_LOCUS44786</name>
    <name evidence="3" type="ORF">TMI583_LOCUS47786</name>
</gene>